<keyword evidence="4" id="KW-1185">Reference proteome</keyword>
<dbReference type="EMBL" id="QNRR01000021">
    <property type="protein sequence ID" value="RBP35488.1"/>
    <property type="molecule type" value="Genomic_DNA"/>
</dbReference>
<dbReference type="AlphaFoldDB" id="A0A366H351"/>
<organism evidence="3 4">
    <name type="scientific">Roseimicrobium gellanilyticum</name>
    <dbReference type="NCBI Taxonomy" id="748857"/>
    <lineage>
        <taxon>Bacteria</taxon>
        <taxon>Pseudomonadati</taxon>
        <taxon>Verrucomicrobiota</taxon>
        <taxon>Verrucomicrobiia</taxon>
        <taxon>Verrucomicrobiales</taxon>
        <taxon>Verrucomicrobiaceae</taxon>
        <taxon>Roseimicrobium</taxon>
    </lineage>
</organism>
<dbReference type="RefSeq" id="WP_113962273.1">
    <property type="nucleotide sequence ID" value="NZ_QNRR01000021.1"/>
</dbReference>
<dbReference type="Pfam" id="PF08327">
    <property type="entry name" value="AHSA1"/>
    <property type="match status" value="1"/>
</dbReference>
<accession>A0A366H351</accession>
<dbReference type="Gene3D" id="3.30.530.20">
    <property type="match status" value="1"/>
</dbReference>
<dbReference type="CDD" id="cd07814">
    <property type="entry name" value="SRPBCC_CalC_Aha1-like"/>
    <property type="match status" value="1"/>
</dbReference>
<dbReference type="InterPro" id="IPR013538">
    <property type="entry name" value="ASHA1/2-like_C"/>
</dbReference>
<dbReference type="InterPro" id="IPR023393">
    <property type="entry name" value="START-like_dom_sf"/>
</dbReference>
<gene>
    <name evidence="3" type="ORF">DES53_1218</name>
</gene>
<evidence type="ECO:0000259" key="2">
    <source>
        <dbReference type="Pfam" id="PF08327"/>
    </source>
</evidence>
<dbReference type="SUPFAM" id="SSF55961">
    <property type="entry name" value="Bet v1-like"/>
    <property type="match status" value="1"/>
</dbReference>
<evidence type="ECO:0000313" key="3">
    <source>
        <dbReference type="EMBL" id="RBP35488.1"/>
    </source>
</evidence>
<protein>
    <submittedName>
        <fullName evidence="3">Uncharacterized protein YndB with AHSA1/START domain</fullName>
    </submittedName>
</protein>
<dbReference type="OrthoDB" id="190358at2"/>
<evidence type="ECO:0000256" key="1">
    <source>
        <dbReference type="ARBA" id="ARBA00006817"/>
    </source>
</evidence>
<comment type="caution">
    <text evidence="3">The sequence shown here is derived from an EMBL/GenBank/DDBJ whole genome shotgun (WGS) entry which is preliminary data.</text>
</comment>
<comment type="similarity">
    <text evidence="1">Belongs to the AHA1 family.</text>
</comment>
<sequence>MSTATQTPQVLKLTHRFPASCEQVFAAFSTYENWAAWFGPEDCNVVDGFADFREGGNFLLHMKSPRGLFIVGGTYKKIERPHKLEYTWQWKDDEDWENVESLVQLEFVAVGEETEVRLTHTGIPNPTSYAGHVHGWTSGWTCLAAYLEKQVGGAK</sequence>
<feature type="domain" description="Activator of Hsp90 ATPase homologue 1/2-like C-terminal" evidence="2">
    <location>
        <begin position="19"/>
        <end position="148"/>
    </location>
</feature>
<dbReference type="Proteomes" id="UP000253426">
    <property type="component" value="Unassembled WGS sequence"/>
</dbReference>
<proteinExistence type="inferred from homology"/>
<evidence type="ECO:0000313" key="4">
    <source>
        <dbReference type="Proteomes" id="UP000253426"/>
    </source>
</evidence>
<name>A0A366H351_9BACT</name>
<reference evidence="3 4" key="1">
    <citation type="submission" date="2018-06" db="EMBL/GenBank/DDBJ databases">
        <title>Genomic Encyclopedia of Type Strains, Phase IV (KMG-IV): sequencing the most valuable type-strain genomes for metagenomic binning, comparative biology and taxonomic classification.</title>
        <authorList>
            <person name="Goeker M."/>
        </authorList>
    </citation>
    <scope>NUCLEOTIDE SEQUENCE [LARGE SCALE GENOMIC DNA]</scope>
    <source>
        <strain evidence="3 4">DSM 25532</strain>
    </source>
</reference>